<gene>
    <name evidence="1" type="ORF">FJT64_004365</name>
</gene>
<evidence type="ECO:0000313" key="1">
    <source>
        <dbReference type="EMBL" id="KAF0298248.1"/>
    </source>
</evidence>
<name>A0A6A4W845_AMPAM</name>
<accession>A0A6A4W845</accession>
<protein>
    <submittedName>
        <fullName evidence="1">Uncharacterized protein</fullName>
    </submittedName>
</protein>
<organism evidence="1 2">
    <name type="scientific">Amphibalanus amphitrite</name>
    <name type="common">Striped barnacle</name>
    <name type="synonym">Balanus amphitrite</name>
    <dbReference type="NCBI Taxonomy" id="1232801"/>
    <lineage>
        <taxon>Eukaryota</taxon>
        <taxon>Metazoa</taxon>
        <taxon>Ecdysozoa</taxon>
        <taxon>Arthropoda</taxon>
        <taxon>Crustacea</taxon>
        <taxon>Multicrustacea</taxon>
        <taxon>Cirripedia</taxon>
        <taxon>Thoracica</taxon>
        <taxon>Thoracicalcarea</taxon>
        <taxon>Balanomorpha</taxon>
        <taxon>Balanoidea</taxon>
        <taxon>Balanidae</taxon>
        <taxon>Amphibalaninae</taxon>
        <taxon>Amphibalanus</taxon>
    </lineage>
</organism>
<dbReference type="OrthoDB" id="6361347at2759"/>
<keyword evidence="2" id="KW-1185">Reference proteome</keyword>
<comment type="caution">
    <text evidence="1">The sequence shown here is derived from an EMBL/GenBank/DDBJ whole genome shotgun (WGS) entry which is preliminary data.</text>
</comment>
<dbReference type="PANTHER" id="PTHR37159">
    <property type="entry name" value="GH11867P"/>
    <property type="match status" value="1"/>
</dbReference>
<dbReference type="EMBL" id="VIIS01001440">
    <property type="protein sequence ID" value="KAF0298248.1"/>
    <property type="molecule type" value="Genomic_DNA"/>
</dbReference>
<proteinExistence type="predicted"/>
<sequence>MEVPDAVSSSPSSFSSLATAWGLLRCILSSCSSGEPRRAPPPPEAEMWAELRFSRFLAGNSEDGDVNNGTPPDWLDAKKLARARELHLQYWPLMNNAQVMSLFLSFAFFENTKPLLYTGRSDTPPRARRRYLETALHVHTWALGDIWKPGDPAYRSADIVRGMHRAVGSLLDARDLSRIAHPGQLPPKVRTCGLAPAAEEGSGGGEVAEESLLEVEEGVGPSERGGFCPGPVISQRGMAATQWFFVGLIVLHPDKFGLGHLSDDDLESFVHLWRSIGHRLGVAERHNLCAGSLEQVRALMRLVERQYLVPQLERPQDDWEAMSLALYDGLGEVFSMCRYSVWRYYLLHDVLEVETADAYRSMGWRDYWRYLFLRGIYRLANQDQQVHASIRNTAKEEFKNGAEAEDFSKQLMYVFDII</sequence>
<dbReference type="AlphaFoldDB" id="A0A6A4W845"/>
<evidence type="ECO:0000313" key="2">
    <source>
        <dbReference type="Proteomes" id="UP000440578"/>
    </source>
</evidence>
<reference evidence="1 2" key="1">
    <citation type="submission" date="2019-07" db="EMBL/GenBank/DDBJ databases">
        <title>Draft genome assembly of a fouling barnacle, Amphibalanus amphitrite (Darwin, 1854): The first reference genome for Thecostraca.</title>
        <authorList>
            <person name="Kim W."/>
        </authorList>
    </citation>
    <scope>NUCLEOTIDE SEQUENCE [LARGE SCALE GENOMIC DNA]</scope>
    <source>
        <strain evidence="1">SNU_AA5</strain>
        <tissue evidence="1">Soma without cirri and trophi</tissue>
    </source>
</reference>
<dbReference type="Proteomes" id="UP000440578">
    <property type="component" value="Unassembled WGS sequence"/>
</dbReference>
<dbReference type="PANTHER" id="PTHR37159:SF1">
    <property type="entry name" value="GH11867P"/>
    <property type="match status" value="1"/>
</dbReference>